<keyword evidence="4" id="KW-1185">Reference proteome</keyword>
<dbReference type="InterPro" id="IPR057683">
    <property type="entry name" value="DUF7923"/>
</dbReference>
<reference evidence="4" key="1">
    <citation type="journal article" date="2016" name="Genome Biol. Evol.">
        <title>Comparative 'omics' of the Fusarium fujikuroi species complex highlights differences in genetic potential and metabolite synthesis.</title>
        <authorList>
            <person name="Niehaus E.-M."/>
            <person name="Muensterkoetter M."/>
            <person name="Proctor R.H."/>
            <person name="Brown D.W."/>
            <person name="Sharon A."/>
            <person name="Idan Y."/>
            <person name="Oren-Young L."/>
            <person name="Sieber C.M."/>
            <person name="Novak O."/>
            <person name="Pencik A."/>
            <person name="Tarkowska D."/>
            <person name="Hromadova K."/>
            <person name="Freeman S."/>
            <person name="Maymon M."/>
            <person name="Elazar M."/>
            <person name="Youssef S.A."/>
            <person name="El-Shabrawy E.S.M."/>
            <person name="Shalaby A.B.A."/>
            <person name="Houterman P."/>
            <person name="Brock N.L."/>
            <person name="Burkhardt I."/>
            <person name="Tsavkelova E.A."/>
            <person name="Dickschat J.S."/>
            <person name="Galuszka P."/>
            <person name="Gueldener U."/>
            <person name="Tudzynski B."/>
        </authorList>
    </citation>
    <scope>NUCLEOTIDE SEQUENCE [LARGE SCALE GENOMIC DNA]</scope>
    <source>
        <strain evidence="4">ET1</strain>
    </source>
</reference>
<dbReference type="PANTHER" id="PTHR37543">
    <property type="entry name" value="CCCH ZINC FINGER DNA BINDING PROTEIN (AFU_ORTHOLOGUE AFUA_5G12760)"/>
    <property type="match status" value="1"/>
</dbReference>
<feature type="coiled-coil region" evidence="1">
    <location>
        <begin position="23"/>
        <end position="74"/>
    </location>
</feature>
<evidence type="ECO:0000313" key="4">
    <source>
        <dbReference type="Proteomes" id="UP000183971"/>
    </source>
</evidence>
<sequence length="379" mass="42830">MSSPSRSYRDRLEELRVSDEKRRDLIEELIDKLENSNAKLEQAELDLQSEQDARRRLQQDLLALQSRARTIERRSFAVVLIDADADGYTFQDRFIKGASAGGEGAAEELFAATRKYLRTILDDSERLDVVVKAFAHLDGLGSKLARDGRVRDMAQLRAFFAGFSSRLPLFDFIDVGSGKERADNKIREYLKFYAEIPQCKHIMLACCHDSGYAPFLGQFVADKSIEERITLLVGSPATPRIKQLGFKRVTHFRSVFTSAVSQEGSNTPVQSAQAYSLPIPARQFEKLGPIMAKNGRRVDSPLSVEQQLAERVKRLGLCSWLFLRGECRGCHRNHQHPVLSDEEFDALWYISRQGRCYKDQRDGCLDPKCIYGHGSATSG</sequence>
<dbReference type="EMBL" id="FJOF01000002">
    <property type="protein sequence ID" value="CZR37497.1"/>
    <property type="molecule type" value="Genomic_DNA"/>
</dbReference>
<comment type="caution">
    <text evidence="3">The sequence shown here is derived from an EMBL/GenBank/DDBJ whole genome shotgun (WGS) entry which is preliminary data.</text>
</comment>
<gene>
    <name evidence="3" type="ORF">FPRO_02242</name>
</gene>
<protein>
    <recommendedName>
        <fullName evidence="2">DUF7923 domain-containing protein</fullName>
    </recommendedName>
</protein>
<evidence type="ECO:0000313" key="3">
    <source>
        <dbReference type="EMBL" id="CZR37497.1"/>
    </source>
</evidence>
<evidence type="ECO:0000259" key="2">
    <source>
        <dbReference type="Pfam" id="PF25540"/>
    </source>
</evidence>
<dbReference type="Pfam" id="PF25540">
    <property type="entry name" value="DUF7923"/>
    <property type="match status" value="1"/>
</dbReference>
<dbReference type="Proteomes" id="UP000183971">
    <property type="component" value="Unassembled WGS sequence"/>
</dbReference>
<accession>A0A1L7V9N8</accession>
<dbReference type="PANTHER" id="PTHR37543:SF1">
    <property type="entry name" value="CCCH ZINC FINGER DNA BINDING PROTEIN (AFU_ORTHOLOGUE AFUA_5G12760)"/>
    <property type="match status" value="1"/>
</dbReference>
<dbReference type="RefSeq" id="XP_031078090.1">
    <property type="nucleotide sequence ID" value="XM_031227677.1"/>
</dbReference>
<name>A0A1L7V9N8_FUSPR</name>
<dbReference type="GeneID" id="42047128"/>
<dbReference type="VEuPathDB" id="FungiDB:FPRO_02242"/>
<dbReference type="AlphaFoldDB" id="A0A1L7V9N8"/>
<organism evidence="3 4">
    <name type="scientific">Fusarium proliferatum (strain ET1)</name>
    <name type="common">Orchid endophyte fungus</name>
    <dbReference type="NCBI Taxonomy" id="1227346"/>
    <lineage>
        <taxon>Eukaryota</taxon>
        <taxon>Fungi</taxon>
        <taxon>Dikarya</taxon>
        <taxon>Ascomycota</taxon>
        <taxon>Pezizomycotina</taxon>
        <taxon>Sordariomycetes</taxon>
        <taxon>Hypocreomycetidae</taxon>
        <taxon>Hypocreales</taxon>
        <taxon>Nectriaceae</taxon>
        <taxon>Fusarium</taxon>
        <taxon>Fusarium fujikuroi species complex</taxon>
    </lineage>
</organism>
<feature type="domain" description="DUF7923" evidence="2">
    <location>
        <begin position="72"/>
        <end position="256"/>
    </location>
</feature>
<proteinExistence type="predicted"/>
<evidence type="ECO:0000256" key="1">
    <source>
        <dbReference type="SAM" id="Coils"/>
    </source>
</evidence>
<keyword evidence="1" id="KW-0175">Coiled coil</keyword>